<dbReference type="InterPro" id="IPR002347">
    <property type="entry name" value="SDR_fam"/>
</dbReference>
<name>A0A0R1SAC7_9LACO</name>
<comment type="caution">
    <text evidence="1">The sequence shown here is derived from an EMBL/GenBank/DDBJ whole genome shotgun (WGS) entry which is preliminary data.</text>
</comment>
<reference evidence="1 2" key="1">
    <citation type="journal article" date="2015" name="Genome Announc.">
        <title>Expanding the biotechnology potential of lactobacilli through comparative genomics of 213 strains and associated genera.</title>
        <authorList>
            <person name="Sun Z."/>
            <person name="Harris H.M."/>
            <person name="McCann A."/>
            <person name="Guo C."/>
            <person name="Argimon S."/>
            <person name="Zhang W."/>
            <person name="Yang X."/>
            <person name="Jeffery I.B."/>
            <person name="Cooney J.C."/>
            <person name="Kagawa T.F."/>
            <person name="Liu W."/>
            <person name="Song Y."/>
            <person name="Salvetti E."/>
            <person name="Wrobel A."/>
            <person name="Rasinkangas P."/>
            <person name="Parkhill J."/>
            <person name="Rea M.C."/>
            <person name="O'Sullivan O."/>
            <person name="Ritari J."/>
            <person name="Douillard F.P."/>
            <person name="Paul Ross R."/>
            <person name="Yang R."/>
            <person name="Briner A.E."/>
            <person name="Felis G.E."/>
            <person name="de Vos W.M."/>
            <person name="Barrangou R."/>
            <person name="Klaenhammer T.R."/>
            <person name="Caufield P.W."/>
            <person name="Cui Y."/>
            <person name="Zhang H."/>
            <person name="O'Toole P.W."/>
        </authorList>
    </citation>
    <scope>NUCLEOTIDE SEQUENCE [LARGE SCALE GENOMIC DNA]</scope>
    <source>
        <strain evidence="1 2">DSM 14857</strain>
    </source>
</reference>
<protein>
    <submittedName>
        <fullName evidence="1">Short-chain dehydrogenases reductases family protein</fullName>
    </submittedName>
</protein>
<dbReference type="EMBL" id="AZFA01000024">
    <property type="protein sequence ID" value="KRL65884.1"/>
    <property type="molecule type" value="Genomic_DNA"/>
</dbReference>
<accession>A0A0R1SAC7</accession>
<dbReference type="SUPFAM" id="SSF51735">
    <property type="entry name" value="NAD(P)-binding Rossmann-fold domains"/>
    <property type="match status" value="1"/>
</dbReference>
<dbReference type="Pfam" id="PF00106">
    <property type="entry name" value="adh_short"/>
    <property type="match status" value="1"/>
</dbReference>
<dbReference type="PANTHER" id="PTHR43431:SF1">
    <property type="entry name" value="OS08G0476300 PROTEIN"/>
    <property type="match status" value="1"/>
</dbReference>
<proteinExistence type="predicted"/>
<dbReference type="Gene3D" id="3.40.50.720">
    <property type="entry name" value="NAD(P)-binding Rossmann-like Domain"/>
    <property type="match status" value="1"/>
</dbReference>
<dbReference type="PRINTS" id="PR00081">
    <property type="entry name" value="GDHRDH"/>
</dbReference>
<dbReference type="AlphaFoldDB" id="A0A0R1SAC7"/>
<dbReference type="STRING" id="1423815.FC27_GL001176"/>
<dbReference type="RefSeq" id="WP_010625088.1">
    <property type="nucleotide sequence ID" value="NZ_AZFA01000024.1"/>
</dbReference>
<dbReference type="InterPro" id="IPR036291">
    <property type="entry name" value="NAD(P)-bd_dom_sf"/>
</dbReference>
<keyword evidence="2" id="KW-1185">Reference proteome</keyword>
<dbReference type="PATRIC" id="fig|1423815.3.peg.1207"/>
<sequence>MKKTVLIIGAGPGLGLGIAKNFGRQNFRVVLVARNQSHLDDLIAKLQAEGIEAYSEKANVADKNSLQEAFGHIKSKFETVDVMIYNAGITAPANLNNTSRIDLESHFQVDVSGAYQCIQMAIDKQLNLGTKTIMMTGGDLGITPSADFLPLSMDKAALRSMAQALHQSLAEENIFVGLVTVSGLVKSGTHFDPEKVGQAYLQMYQSQTDWEITYK</sequence>
<dbReference type="eggNOG" id="COG0300">
    <property type="taxonomic scope" value="Bacteria"/>
</dbReference>
<organism evidence="1 2">
    <name type="scientific">Companilactobacillus versmoldensis DSM 14857 = KCTC 3814</name>
    <dbReference type="NCBI Taxonomy" id="1423815"/>
    <lineage>
        <taxon>Bacteria</taxon>
        <taxon>Bacillati</taxon>
        <taxon>Bacillota</taxon>
        <taxon>Bacilli</taxon>
        <taxon>Lactobacillales</taxon>
        <taxon>Lactobacillaceae</taxon>
        <taxon>Companilactobacillus</taxon>
    </lineage>
</organism>
<gene>
    <name evidence="1" type="ORF">FC27_GL001176</name>
</gene>
<dbReference type="PANTHER" id="PTHR43431">
    <property type="entry name" value="OXIDOREDUCTASE, SHORT CHAIN DEHYDROGENASE/REDUCTASE FAMILY (AFU_ORTHOLOGUE AFUA_5G14000)"/>
    <property type="match status" value="1"/>
</dbReference>
<evidence type="ECO:0000313" key="1">
    <source>
        <dbReference type="EMBL" id="KRL65884.1"/>
    </source>
</evidence>
<evidence type="ECO:0000313" key="2">
    <source>
        <dbReference type="Proteomes" id="UP000051647"/>
    </source>
</evidence>
<dbReference type="Proteomes" id="UP000051647">
    <property type="component" value="Unassembled WGS sequence"/>
</dbReference>